<organism evidence="1 2">
    <name type="scientific">Penicillium cf. griseofulvum</name>
    <dbReference type="NCBI Taxonomy" id="2972120"/>
    <lineage>
        <taxon>Eukaryota</taxon>
        <taxon>Fungi</taxon>
        <taxon>Dikarya</taxon>
        <taxon>Ascomycota</taxon>
        <taxon>Pezizomycotina</taxon>
        <taxon>Eurotiomycetes</taxon>
        <taxon>Eurotiomycetidae</taxon>
        <taxon>Eurotiales</taxon>
        <taxon>Aspergillaceae</taxon>
        <taxon>Penicillium</taxon>
    </lineage>
</organism>
<proteinExistence type="predicted"/>
<gene>
    <name evidence="1" type="ORF">N7472_002441</name>
</gene>
<name>A0A9W9MRA0_9EURO</name>
<comment type="caution">
    <text evidence="1">The sequence shown here is derived from an EMBL/GenBank/DDBJ whole genome shotgun (WGS) entry which is preliminary data.</text>
</comment>
<dbReference type="Proteomes" id="UP001150879">
    <property type="component" value="Unassembled WGS sequence"/>
</dbReference>
<reference evidence="1" key="1">
    <citation type="submission" date="2022-11" db="EMBL/GenBank/DDBJ databases">
        <authorList>
            <person name="Petersen C."/>
        </authorList>
    </citation>
    <scope>NUCLEOTIDE SEQUENCE</scope>
    <source>
        <strain evidence="1">IBT 16849</strain>
    </source>
</reference>
<keyword evidence="2" id="KW-1185">Reference proteome</keyword>
<evidence type="ECO:0000313" key="1">
    <source>
        <dbReference type="EMBL" id="KAJ5205993.1"/>
    </source>
</evidence>
<dbReference type="EMBL" id="JAPQKP010000002">
    <property type="protein sequence ID" value="KAJ5205993.1"/>
    <property type="molecule type" value="Genomic_DNA"/>
</dbReference>
<reference evidence="1" key="2">
    <citation type="journal article" date="2023" name="IMA Fungus">
        <title>Comparative genomic study of the Penicillium genus elucidates a diverse pangenome and 15 lateral gene transfer events.</title>
        <authorList>
            <person name="Petersen C."/>
            <person name="Sorensen T."/>
            <person name="Nielsen M.R."/>
            <person name="Sondergaard T.E."/>
            <person name="Sorensen J.L."/>
            <person name="Fitzpatrick D.A."/>
            <person name="Frisvad J.C."/>
            <person name="Nielsen K.L."/>
        </authorList>
    </citation>
    <scope>NUCLEOTIDE SEQUENCE</scope>
    <source>
        <strain evidence="1">IBT 16849</strain>
    </source>
</reference>
<dbReference type="AlphaFoldDB" id="A0A9W9MRA0"/>
<dbReference type="OrthoDB" id="10335037at2759"/>
<accession>A0A9W9MRA0</accession>
<evidence type="ECO:0000313" key="2">
    <source>
        <dbReference type="Proteomes" id="UP001150879"/>
    </source>
</evidence>
<protein>
    <submittedName>
        <fullName evidence="1">Uncharacterized protein</fullName>
    </submittedName>
</protein>
<sequence>MTFLPHPPAMMTEHGNRYFRNLHLTQPLNLHFNTHNIRKHTYLLKSPTHSRTPNAPSLLVFPALFRSSIEQQQSSDGA</sequence>